<organism evidence="2 3">
    <name type="scientific">Coleofasciculus chthonoplastes PCC 7420</name>
    <dbReference type="NCBI Taxonomy" id="118168"/>
    <lineage>
        <taxon>Bacteria</taxon>
        <taxon>Bacillati</taxon>
        <taxon>Cyanobacteriota</taxon>
        <taxon>Cyanophyceae</taxon>
        <taxon>Coleofasciculales</taxon>
        <taxon>Coleofasciculaceae</taxon>
        <taxon>Coleofasciculus</taxon>
    </lineage>
</organism>
<reference evidence="2 3" key="1">
    <citation type="submission" date="2008-07" db="EMBL/GenBank/DDBJ databases">
        <authorList>
            <person name="Tandeau de Marsac N."/>
            <person name="Ferriera S."/>
            <person name="Johnson J."/>
            <person name="Kravitz S."/>
            <person name="Beeson K."/>
            <person name="Sutton G."/>
            <person name="Rogers Y.-H."/>
            <person name="Friedman R."/>
            <person name="Frazier M."/>
            <person name="Venter J.C."/>
        </authorList>
    </citation>
    <scope>NUCLEOTIDE SEQUENCE [LARGE SCALE GENOMIC DNA]</scope>
    <source>
        <strain evidence="2 3">PCC 7420</strain>
    </source>
</reference>
<protein>
    <submittedName>
        <fullName evidence="2">OstA-like protein</fullName>
    </submittedName>
</protein>
<dbReference type="STRING" id="118168.MC7420_2950"/>
<feature type="compositionally biased region" description="Polar residues" evidence="1">
    <location>
        <begin position="26"/>
        <end position="43"/>
    </location>
</feature>
<feature type="region of interest" description="Disordered" evidence="1">
    <location>
        <begin position="307"/>
        <end position="364"/>
    </location>
</feature>
<feature type="compositionally biased region" description="Polar residues" evidence="1">
    <location>
        <begin position="214"/>
        <end position="243"/>
    </location>
</feature>
<dbReference type="AlphaFoldDB" id="B4VK85"/>
<feature type="compositionally biased region" description="Basic and acidic residues" evidence="1">
    <location>
        <begin position="147"/>
        <end position="161"/>
    </location>
</feature>
<dbReference type="eggNOG" id="COG1452">
    <property type="taxonomic scope" value="Bacteria"/>
</dbReference>
<gene>
    <name evidence="2" type="ORF">MC7420_2950</name>
</gene>
<dbReference type="HOGENOM" id="CLU_010500_1_0_3"/>
<feature type="region of interest" description="Disordered" evidence="1">
    <location>
        <begin position="21"/>
        <end position="197"/>
    </location>
</feature>
<dbReference type="InterPro" id="IPR050218">
    <property type="entry name" value="LptD"/>
</dbReference>
<keyword evidence="3" id="KW-1185">Reference proteome</keyword>
<feature type="compositionally biased region" description="Basic and acidic residues" evidence="1">
    <location>
        <begin position="244"/>
        <end position="267"/>
    </location>
</feature>
<feature type="compositionally biased region" description="Polar residues" evidence="1">
    <location>
        <begin position="339"/>
        <end position="350"/>
    </location>
</feature>
<evidence type="ECO:0000313" key="3">
    <source>
        <dbReference type="Proteomes" id="UP000003835"/>
    </source>
</evidence>
<accession>B4VK85</accession>
<dbReference type="Pfam" id="PF12600">
    <property type="entry name" value="DUF3769"/>
    <property type="match status" value="1"/>
</dbReference>
<feature type="compositionally biased region" description="Polar residues" evidence="1">
    <location>
        <begin position="269"/>
        <end position="287"/>
    </location>
</feature>
<feature type="compositionally biased region" description="Polar residues" evidence="1">
    <location>
        <begin position="61"/>
        <end position="76"/>
    </location>
</feature>
<feature type="compositionally biased region" description="Polar residues" evidence="1">
    <location>
        <begin position="117"/>
        <end position="143"/>
    </location>
</feature>
<sequence>MPQPVQPPETPAIIQSLTTEDAVAPLSSSHLSSVPTRLPQQTPKGLATPTPPETLPPEFSSDITSSQATLLGQSISARYAARENHGTEVSKSRDGKTSSAGHDLPSNRTGDSRDRTPQSLISSPVESSQLSGNNAEAPSQRLQGNEVKGHEDFLDAQDKIPAHRSINTANPPQQKLVTTCEPAGEQRRNVETCHGTSGSKLAEEMGTAADLQPCCTSQSEKVQADPISTTLNPSLTIGQQPRTNDQRKAEESDKAEGGRQRAERIDSDAFSTNLTSETTNASSVRSSAVTLELSNVERIMTQERGGEIREFEFTSPPSDPLVLPNPAIVPAPDLHQRQPRSQTSQPTPDASASEDTEPAAPGPITGVLEVTADQQEYDQQRQVITAQGDVLLRFRGALLEADRVQVNLPNRILVAEDNVVLTRGNQVLRGQRFEYSFVQDSGVIFDASGELYVPTSGTDLTILPSPADPNAPQEQRPISDRVLSNQPLQDITNPGFYSFFIGGSFGTTTTGNFSNVVSGAPQAVGTINRFRYEADRIDFEGSEAIAQNVRITNDPFSPPELELRAETARFRRISPLVDEIVATRPRLVFDQGLSVPTFRNRVVIDRREREPGLLQFGFDDDDRGGLFIERSFNIVNTPGVLFKVTPQYFLQRAVLGERNPNTPDKDDDGLLDPSSFGLKAQLDATFTPQTTLRASATFTSLDPDDFEEELRASVRLQQVIGTDLPHNLNLEYSFRDRLFNGSLGFQTVQQSLGAVITSPVIRLGDTGINLTYQAGIQAINARTDRQDLLPPPPRDNNRIDLTRYQASATLSRSFTLWRGEALPLTPTEGLRYTPRPVVPFLAVRGVVTGVASAYSSGDTQESLSGTVGLVGQLGHFSRPYLDYTRFNLSYTQVARGNLSPFRFDRVADRVVLSAGISQQIYGPFLAGFQTSFNLDTGEEISTDLFLEYSRRTYSLLLRYNPVQELGSISLRINDFNWAGNPGLFDGSAIRPVVQGVTR</sequence>
<dbReference type="GO" id="GO:0009279">
    <property type="term" value="C:cell outer membrane"/>
    <property type="evidence" value="ECO:0007669"/>
    <property type="project" value="TreeGrafter"/>
</dbReference>
<name>B4VK85_9CYAN</name>
<feature type="compositionally biased region" description="Basic and acidic residues" evidence="1">
    <location>
        <begin position="80"/>
        <end position="96"/>
    </location>
</feature>
<dbReference type="Proteomes" id="UP000003835">
    <property type="component" value="Unassembled WGS sequence"/>
</dbReference>
<feature type="compositionally biased region" description="Polar residues" evidence="1">
    <location>
        <begin position="165"/>
        <end position="177"/>
    </location>
</feature>
<proteinExistence type="predicted"/>
<feature type="region of interest" description="Disordered" evidence="1">
    <location>
        <begin position="212"/>
        <end position="287"/>
    </location>
</feature>
<dbReference type="InterPro" id="IPR022244">
    <property type="entry name" value="DUF3769"/>
</dbReference>
<dbReference type="GO" id="GO:1990351">
    <property type="term" value="C:transporter complex"/>
    <property type="evidence" value="ECO:0007669"/>
    <property type="project" value="TreeGrafter"/>
</dbReference>
<dbReference type="PANTHER" id="PTHR30189:SF1">
    <property type="entry name" value="LPS-ASSEMBLY PROTEIN LPTD"/>
    <property type="match status" value="1"/>
</dbReference>
<evidence type="ECO:0000256" key="1">
    <source>
        <dbReference type="SAM" id="MobiDB-lite"/>
    </source>
</evidence>
<dbReference type="PANTHER" id="PTHR30189">
    <property type="entry name" value="LPS-ASSEMBLY PROTEIN"/>
    <property type="match status" value="1"/>
</dbReference>
<dbReference type="EMBL" id="DS989843">
    <property type="protein sequence ID" value="EDX77626.1"/>
    <property type="molecule type" value="Genomic_DNA"/>
</dbReference>
<dbReference type="RefSeq" id="WP_006098887.1">
    <property type="nucleotide sequence ID" value="NZ_DS989843.1"/>
</dbReference>
<evidence type="ECO:0000313" key="2">
    <source>
        <dbReference type="EMBL" id="EDX77626.1"/>
    </source>
</evidence>